<evidence type="ECO:0000259" key="1">
    <source>
        <dbReference type="Pfam" id="PF20236"/>
    </source>
</evidence>
<evidence type="ECO:0000313" key="2">
    <source>
        <dbReference type="EMBL" id="KZT58022.1"/>
    </source>
</evidence>
<keyword evidence="3" id="KW-1185">Reference proteome</keyword>
<gene>
    <name evidence="2" type="ORF">CALCODRAFT_262762</name>
</gene>
<dbReference type="Proteomes" id="UP000076842">
    <property type="component" value="Unassembled WGS sequence"/>
</dbReference>
<dbReference type="AlphaFoldDB" id="A0A165GFZ5"/>
<organism evidence="2 3">
    <name type="scientific">Calocera cornea HHB12733</name>
    <dbReference type="NCBI Taxonomy" id="1353952"/>
    <lineage>
        <taxon>Eukaryota</taxon>
        <taxon>Fungi</taxon>
        <taxon>Dikarya</taxon>
        <taxon>Basidiomycota</taxon>
        <taxon>Agaricomycotina</taxon>
        <taxon>Dacrymycetes</taxon>
        <taxon>Dacrymycetales</taxon>
        <taxon>Dacrymycetaceae</taxon>
        <taxon>Calocera</taxon>
    </lineage>
</organism>
<dbReference type="Pfam" id="PF20236">
    <property type="entry name" value="DUF6593"/>
    <property type="match status" value="1"/>
</dbReference>
<dbReference type="InterPro" id="IPR046528">
    <property type="entry name" value="DUF6593"/>
</dbReference>
<name>A0A165GFZ5_9BASI</name>
<feature type="domain" description="DUF6593" evidence="1">
    <location>
        <begin position="10"/>
        <end position="171"/>
    </location>
</feature>
<evidence type="ECO:0000313" key="3">
    <source>
        <dbReference type="Proteomes" id="UP000076842"/>
    </source>
</evidence>
<reference evidence="2 3" key="1">
    <citation type="journal article" date="2016" name="Mol. Biol. Evol.">
        <title>Comparative Genomics of Early-Diverging Mushroom-Forming Fungi Provides Insights into the Origins of Lignocellulose Decay Capabilities.</title>
        <authorList>
            <person name="Nagy L.G."/>
            <person name="Riley R."/>
            <person name="Tritt A."/>
            <person name="Adam C."/>
            <person name="Daum C."/>
            <person name="Floudas D."/>
            <person name="Sun H."/>
            <person name="Yadav J.S."/>
            <person name="Pangilinan J."/>
            <person name="Larsson K.H."/>
            <person name="Matsuura K."/>
            <person name="Barry K."/>
            <person name="Labutti K."/>
            <person name="Kuo R."/>
            <person name="Ohm R.A."/>
            <person name="Bhattacharya S.S."/>
            <person name="Shirouzu T."/>
            <person name="Yoshinaga Y."/>
            <person name="Martin F.M."/>
            <person name="Grigoriev I.V."/>
            <person name="Hibbett D.S."/>
        </authorList>
    </citation>
    <scope>NUCLEOTIDE SEQUENCE [LARGE SCALE GENOMIC DNA]</scope>
    <source>
        <strain evidence="2 3">HHB12733</strain>
    </source>
</reference>
<accession>A0A165GFZ5</accession>
<dbReference type="InParanoid" id="A0A165GFZ5"/>
<proteinExistence type="predicted"/>
<dbReference type="EMBL" id="KV423956">
    <property type="protein sequence ID" value="KZT58022.1"/>
    <property type="molecule type" value="Genomic_DNA"/>
</dbReference>
<sequence>MTTLYSLYGNPRHTMLVTGSGEVVYQVKSEHGVSSIMRALPRKLGLEDEEQQFVVTGKLNWNRPITFQVGDSQPVPASKFLRVPISDSKFKQFMKMAEEHDKREFTSPSGNVYQWTLQGGDAKLRLKGTRDPIATYSMEQGSLLGKDTRAALFITPEGLEMLDLLVLTWVQVAMLINTFKSKGMFASIETEWALGSAGVDPGKDY</sequence>
<protein>
    <recommendedName>
        <fullName evidence="1">DUF6593 domain-containing protein</fullName>
    </recommendedName>
</protein>
<dbReference type="OrthoDB" id="3360976at2759"/>